<evidence type="ECO:0000313" key="4">
    <source>
        <dbReference type="EMBL" id="AXC15518.1"/>
    </source>
</evidence>
<name>A0A2Z5G957_9BACT</name>
<dbReference type="InterPro" id="IPR009057">
    <property type="entry name" value="Homeodomain-like_sf"/>
</dbReference>
<dbReference type="EMBL" id="CP030840">
    <property type="protein sequence ID" value="AXC15518.1"/>
    <property type="molecule type" value="Genomic_DNA"/>
</dbReference>
<gene>
    <name evidence="4" type="ORF">ACPOL_6277</name>
</gene>
<dbReference type="PROSITE" id="PS01124">
    <property type="entry name" value="HTH_ARAC_FAMILY_2"/>
    <property type="match status" value="1"/>
</dbReference>
<evidence type="ECO:0000256" key="1">
    <source>
        <dbReference type="ARBA" id="ARBA00023015"/>
    </source>
</evidence>
<dbReference type="Pfam" id="PF12833">
    <property type="entry name" value="HTH_18"/>
    <property type="match status" value="1"/>
</dbReference>
<evidence type="ECO:0000259" key="3">
    <source>
        <dbReference type="PROSITE" id="PS01124"/>
    </source>
</evidence>
<dbReference type="PANTHER" id="PTHR43436:SF1">
    <property type="entry name" value="TRANSCRIPTIONAL REGULATORY PROTEIN"/>
    <property type="match status" value="1"/>
</dbReference>
<reference evidence="4 5" key="1">
    <citation type="journal article" date="2018" name="Front. Microbiol.">
        <title>Hydrolytic Capabilities as a Key to Environmental Success: Chitinolytic and Cellulolytic Acidobacteria From Acidic Sub-arctic Soils and Boreal Peatlands.</title>
        <authorList>
            <person name="Belova S.E."/>
            <person name="Ravin N.V."/>
            <person name="Pankratov T.A."/>
            <person name="Rakitin A.L."/>
            <person name="Ivanova A.A."/>
            <person name="Beletsky A.V."/>
            <person name="Mardanov A.V."/>
            <person name="Sinninghe Damste J.S."/>
            <person name="Dedysh S.N."/>
        </authorList>
    </citation>
    <scope>NUCLEOTIDE SEQUENCE [LARGE SCALE GENOMIC DNA]</scope>
    <source>
        <strain evidence="4 5">SBC82</strain>
    </source>
</reference>
<feature type="domain" description="HTH araC/xylS-type" evidence="3">
    <location>
        <begin position="202"/>
        <end position="300"/>
    </location>
</feature>
<dbReference type="InterPro" id="IPR018060">
    <property type="entry name" value="HTH_AraC"/>
</dbReference>
<proteinExistence type="predicted"/>
<keyword evidence="1" id="KW-0805">Transcription regulation</keyword>
<evidence type="ECO:0000313" key="5">
    <source>
        <dbReference type="Proteomes" id="UP000253606"/>
    </source>
</evidence>
<evidence type="ECO:0000256" key="2">
    <source>
        <dbReference type="ARBA" id="ARBA00023163"/>
    </source>
</evidence>
<dbReference type="InterPro" id="IPR009594">
    <property type="entry name" value="Tscrpt_reg_HTH_AraC_N"/>
</dbReference>
<dbReference type="PANTHER" id="PTHR43436">
    <property type="entry name" value="ARAC-FAMILY TRANSCRIPTIONAL REGULATOR"/>
    <property type="match status" value="1"/>
</dbReference>
<dbReference type="Gene3D" id="1.10.10.60">
    <property type="entry name" value="Homeodomain-like"/>
    <property type="match status" value="1"/>
</dbReference>
<dbReference type="Proteomes" id="UP000253606">
    <property type="component" value="Chromosome"/>
</dbReference>
<sequence>MRFTSAESRKLHSTRTALASKFIMSAGAEGNDDPWLPGVQVFVRSAPTMPASRFYGPGLGIILQGRKCIELGNETYRCDGSQTILTSTDLPVLTQVTEASPKKPYCAVFLKIDIEAARQLIVELELEGRERQPLGRALASGPVTPELFSALDRLLELRDKPKDVAILGSLIHREILYRLLTSQQGVRLREIVSIGTRSNRTAQAMAWIRQNYKKSVRIEALASMAGMGLSTFHHHFQAMSAMSPLQYQKRLRLHEARRLMMSEFLDTTSAALEVGYESPTQFIREYARLFGQPPRRHIQSLLAK</sequence>
<organism evidence="4 5">
    <name type="scientific">Acidisarcina polymorpha</name>
    <dbReference type="NCBI Taxonomy" id="2211140"/>
    <lineage>
        <taxon>Bacteria</taxon>
        <taxon>Pseudomonadati</taxon>
        <taxon>Acidobacteriota</taxon>
        <taxon>Terriglobia</taxon>
        <taxon>Terriglobales</taxon>
        <taxon>Acidobacteriaceae</taxon>
        <taxon>Acidisarcina</taxon>
    </lineage>
</organism>
<dbReference type="RefSeq" id="WP_114210184.1">
    <property type="nucleotide sequence ID" value="NZ_CP030840.1"/>
</dbReference>
<dbReference type="OrthoDB" id="34150at2"/>
<dbReference type="SUPFAM" id="SSF46689">
    <property type="entry name" value="Homeodomain-like"/>
    <property type="match status" value="2"/>
</dbReference>
<protein>
    <submittedName>
        <fullName evidence="4">Transcriptional regulator, AraC family</fullName>
    </submittedName>
</protein>
<keyword evidence="2" id="KW-0804">Transcription</keyword>
<dbReference type="GO" id="GO:0003700">
    <property type="term" value="F:DNA-binding transcription factor activity"/>
    <property type="evidence" value="ECO:0007669"/>
    <property type="project" value="InterPro"/>
</dbReference>
<dbReference type="Pfam" id="PF06719">
    <property type="entry name" value="AraC_N"/>
    <property type="match status" value="1"/>
</dbReference>
<keyword evidence="5" id="KW-1185">Reference proteome</keyword>
<dbReference type="KEGG" id="abas:ACPOL_6277"/>
<dbReference type="SMART" id="SM00342">
    <property type="entry name" value="HTH_ARAC"/>
    <property type="match status" value="1"/>
</dbReference>
<dbReference type="GO" id="GO:0043565">
    <property type="term" value="F:sequence-specific DNA binding"/>
    <property type="evidence" value="ECO:0007669"/>
    <property type="project" value="InterPro"/>
</dbReference>
<dbReference type="AlphaFoldDB" id="A0A2Z5G957"/>
<accession>A0A2Z5G957</accession>